<reference evidence="2 4" key="1">
    <citation type="submission" date="2015-02" db="EMBL/GenBank/DDBJ databases">
        <authorList>
            <person name="Chooi Y.-H."/>
        </authorList>
    </citation>
    <scope>NUCLEOTIDE SEQUENCE [LARGE SCALE GENOMIC DNA]</scope>
    <source>
        <strain evidence="2">E3</strain>
    </source>
</reference>
<dbReference type="Proteomes" id="UP000039324">
    <property type="component" value="Unassembled WGS sequence"/>
</dbReference>
<sequence>MSSKTIRERHRQHHPRPRSDDTPPPLMTTSTGTDGESETASYPNWEMLPDAPFNGSGKLMTRHQYHRRRKRKFKSSSQCDTELNPFNVQEIGSMTAYAVQSGPPAHNADDEINAMDVL</sequence>
<evidence type="ECO:0000256" key="1">
    <source>
        <dbReference type="SAM" id="MobiDB-lite"/>
    </source>
</evidence>
<dbReference type="AlphaFoldDB" id="A0A0G4IZ41"/>
<proteinExistence type="predicted"/>
<dbReference type="EMBL" id="CDSF01000101">
    <property type="protein sequence ID" value="CEP00384.1"/>
    <property type="molecule type" value="Genomic_DNA"/>
</dbReference>
<reference evidence="3 5" key="2">
    <citation type="submission" date="2018-03" db="EMBL/GenBank/DDBJ databases">
        <authorList>
            <person name="Fogelqvist J."/>
        </authorList>
    </citation>
    <scope>NUCLEOTIDE SEQUENCE [LARGE SCALE GENOMIC DNA]</scope>
</reference>
<evidence type="ECO:0000313" key="3">
    <source>
        <dbReference type="EMBL" id="SPQ94106.1"/>
    </source>
</evidence>
<dbReference type="EMBL" id="OVEO01000002">
    <property type="protein sequence ID" value="SPQ94106.1"/>
    <property type="molecule type" value="Genomic_DNA"/>
</dbReference>
<evidence type="ECO:0000313" key="4">
    <source>
        <dbReference type="Proteomes" id="UP000039324"/>
    </source>
</evidence>
<name>A0A0G4IZ41_PLABS</name>
<evidence type="ECO:0000313" key="5">
    <source>
        <dbReference type="Proteomes" id="UP000290189"/>
    </source>
</evidence>
<keyword evidence="4" id="KW-1185">Reference proteome</keyword>
<keyword evidence="3" id="KW-0496">Mitochondrion</keyword>
<feature type="compositionally biased region" description="Basic residues" evidence="1">
    <location>
        <begin position="7"/>
        <end position="16"/>
    </location>
</feature>
<accession>A0A0G4IZ41</accession>
<feature type="region of interest" description="Disordered" evidence="1">
    <location>
        <begin position="1"/>
        <end position="58"/>
    </location>
</feature>
<gene>
    <name evidence="2" type="ORF">PBRA_001438</name>
    <name evidence="3" type="ORF">PLBR_LOCUS1321</name>
</gene>
<protein>
    <submittedName>
        <fullName evidence="2">Uncharacterized protein</fullName>
    </submittedName>
</protein>
<organism evidence="2 4">
    <name type="scientific">Plasmodiophora brassicae</name>
    <name type="common">Clubroot disease agent</name>
    <dbReference type="NCBI Taxonomy" id="37360"/>
    <lineage>
        <taxon>Eukaryota</taxon>
        <taxon>Sar</taxon>
        <taxon>Rhizaria</taxon>
        <taxon>Endomyxa</taxon>
        <taxon>Phytomyxea</taxon>
        <taxon>Plasmodiophorida</taxon>
        <taxon>Plasmodiophoridae</taxon>
        <taxon>Plasmodiophora</taxon>
    </lineage>
</organism>
<evidence type="ECO:0000313" key="2">
    <source>
        <dbReference type="EMBL" id="CEP00384.1"/>
    </source>
</evidence>
<dbReference type="Proteomes" id="UP000290189">
    <property type="component" value="Unassembled WGS sequence"/>
</dbReference>
<geneLocation type="mitochondrion" evidence="3"/>